<evidence type="ECO:0000256" key="9">
    <source>
        <dbReference type="ARBA" id="ARBA00035241"/>
    </source>
</evidence>
<dbReference type="NCBIfam" id="TIGR01169">
    <property type="entry name" value="rplA_bact"/>
    <property type="match status" value="1"/>
</dbReference>
<dbReference type="GO" id="GO:0022625">
    <property type="term" value="C:cytosolic large ribosomal subunit"/>
    <property type="evidence" value="ECO:0007669"/>
    <property type="project" value="TreeGrafter"/>
</dbReference>
<reference evidence="13" key="1">
    <citation type="submission" date="2021-06" db="EMBL/GenBank/DDBJ databases">
        <title>Elioraea tepida, sp. nov., a moderately thermophilic aerobic anoxygenic phototrophic bacterium isolated from an alkaline siliceous hot spring mat community in Yellowstone National Park, WY, USA.</title>
        <authorList>
            <person name="Saini M.K."/>
            <person name="Yoshida S."/>
            <person name="Sebastian A."/>
            <person name="Hirose S."/>
            <person name="Hara E."/>
            <person name="Tamaki H."/>
            <person name="Soulier N.T."/>
            <person name="Albert I."/>
            <person name="Hanada S."/>
            <person name="Bryant D.A."/>
            <person name="Tank M."/>
        </authorList>
    </citation>
    <scope>NUCLEOTIDE SEQUENCE</scope>
    <source>
        <strain evidence="13">MS-P2</strain>
    </source>
</reference>
<dbReference type="InterPro" id="IPR005878">
    <property type="entry name" value="Ribosom_uL1_bac-type"/>
</dbReference>
<evidence type="ECO:0000256" key="3">
    <source>
        <dbReference type="ARBA" id="ARBA00022555"/>
    </source>
</evidence>
<dbReference type="Proteomes" id="UP000694001">
    <property type="component" value="Chromosome"/>
</dbReference>
<dbReference type="PROSITE" id="PS01199">
    <property type="entry name" value="RIBOSOMAL_L1"/>
    <property type="match status" value="1"/>
</dbReference>
<protein>
    <recommendedName>
        <fullName evidence="9 11">Large ribosomal subunit protein uL1</fullName>
    </recommendedName>
</protein>
<dbReference type="PANTHER" id="PTHR36427">
    <property type="entry name" value="54S RIBOSOMAL PROTEIN L1, MITOCHONDRIAL"/>
    <property type="match status" value="1"/>
</dbReference>
<dbReference type="EMBL" id="CP076448">
    <property type="protein sequence ID" value="QXM24015.1"/>
    <property type="molecule type" value="Genomic_DNA"/>
</dbReference>
<keyword evidence="5 11" id="KW-0810">Translation regulation</keyword>
<comment type="subunit">
    <text evidence="11">Part of the 50S ribosomal subunit.</text>
</comment>
<evidence type="ECO:0000256" key="6">
    <source>
        <dbReference type="ARBA" id="ARBA00022884"/>
    </source>
</evidence>
<dbReference type="GO" id="GO:0006412">
    <property type="term" value="P:translation"/>
    <property type="evidence" value="ECO:0007669"/>
    <property type="project" value="UniProtKB-UniRule"/>
</dbReference>
<dbReference type="PIRSF" id="PIRSF002155">
    <property type="entry name" value="Ribosomal_L1"/>
    <property type="match status" value="1"/>
</dbReference>
<keyword evidence="4 11" id="KW-0699">rRNA-binding</keyword>
<evidence type="ECO:0000256" key="10">
    <source>
        <dbReference type="ARBA" id="ARBA00059110"/>
    </source>
</evidence>
<evidence type="ECO:0000256" key="1">
    <source>
        <dbReference type="ARBA" id="ARBA00010531"/>
    </source>
</evidence>
<evidence type="ECO:0000256" key="5">
    <source>
        <dbReference type="ARBA" id="ARBA00022845"/>
    </source>
</evidence>
<dbReference type="RefSeq" id="WP_218284968.1">
    <property type="nucleotide sequence ID" value="NZ_CP076448.1"/>
</dbReference>
<comment type="function">
    <text evidence="11">Binds directly to 23S rRNA. The L1 stalk is quite mobile in the ribosome, and is involved in E site tRNA release.</text>
</comment>
<comment type="function">
    <text evidence="10 11">Protein L1 is also a translational repressor protein, it controls the translation of the L11 operon by binding to its mRNA.</text>
</comment>
<dbReference type="AlphaFoldDB" id="A0A975U0K5"/>
<name>A0A975U0K5_9PROT</name>
<dbReference type="InterPro" id="IPR002143">
    <property type="entry name" value="Ribosomal_uL1"/>
</dbReference>
<evidence type="ECO:0000256" key="2">
    <source>
        <dbReference type="ARBA" id="ARBA00022491"/>
    </source>
</evidence>
<dbReference type="InterPro" id="IPR023673">
    <property type="entry name" value="Ribosomal_uL1_CS"/>
</dbReference>
<dbReference type="Pfam" id="PF00687">
    <property type="entry name" value="Ribosomal_L1"/>
    <property type="match status" value="1"/>
</dbReference>
<dbReference type="GO" id="GO:0006417">
    <property type="term" value="P:regulation of translation"/>
    <property type="evidence" value="ECO:0007669"/>
    <property type="project" value="UniProtKB-KW"/>
</dbReference>
<organism evidence="13 14">
    <name type="scientific">Elioraea tepida</name>
    <dbReference type="NCBI Taxonomy" id="2843330"/>
    <lineage>
        <taxon>Bacteria</taxon>
        <taxon>Pseudomonadati</taxon>
        <taxon>Pseudomonadota</taxon>
        <taxon>Alphaproteobacteria</taxon>
        <taxon>Acetobacterales</taxon>
        <taxon>Elioraeaceae</taxon>
        <taxon>Elioraea</taxon>
    </lineage>
</organism>
<keyword evidence="7 11" id="KW-0689">Ribosomal protein</keyword>
<dbReference type="KEGG" id="elio:KO353_12100"/>
<evidence type="ECO:0000313" key="13">
    <source>
        <dbReference type="EMBL" id="QXM24015.1"/>
    </source>
</evidence>
<evidence type="ECO:0000256" key="11">
    <source>
        <dbReference type="HAMAP-Rule" id="MF_01318"/>
    </source>
</evidence>
<dbReference type="InterPro" id="IPR028364">
    <property type="entry name" value="Ribosomal_uL1/biogenesis"/>
</dbReference>
<keyword evidence="3 11" id="KW-0820">tRNA-binding</keyword>
<dbReference type="PANTHER" id="PTHR36427:SF3">
    <property type="entry name" value="LARGE RIBOSOMAL SUBUNIT PROTEIN UL1M"/>
    <property type="match status" value="1"/>
</dbReference>
<sequence>MASAKGRAAAQGRVARGKRLRALYQGFDRSKAYPLAEAVRIAKANATAKFDETIEISMNLGIDPRHADQTVRGMLSLPNGTGKTLRVAVFAKGAKAEEAKAAGADIVGAEDLAEMVQSGKVDFDRCIATPDMMALVGRLGKVLGPRGLMPNPKLGTVTMDVKGAVAAAKAGQVEFRAEKAGIVHAGIGKASFPEEKILENARAFIEAIQRAKPAGAKGTYVKKVSLSSTMGPGVKVDVASLTS</sequence>
<dbReference type="FunFam" id="3.40.50.790:FF:000001">
    <property type="entry name" value="50S ribosomal protein L1"/>
    <property type="match status" value="1"/>
</dbReference>
<keyword evidence="6 11" id="KW-0694">RNA-binding</keyword>
<dbReference type="GO" id="GO:0003735">
    <property type="term" value="F:structural constituent of ribosome"/>
    <property type="evidence" value="ECO:0007669"/>
    <property type="project" value="InterPro"/>
</dbReference>
<dbReference type="CDD" id="cd00403">
    <property type="entry name" value="Ribosomal_L1"/>
    <property type="match status" value="1"/>
</dbReference>
<evidence type="ECO:0000313" key="14">
    <source>
        <dbReference type="Proteomes" id="UP000694001"/>
    </source>
</evidence>
<dbReference type="GO" id="GO:0019843">
    <property type="term" value="F:rRNA binding"/>
    <property type="evidence" value="ECO:0007669"/>
    <property type="project" value="UniProtKB-UniRule"/>
</dbReference>
<keyword evidence="14" id="KW-1185">Reference proteome</keyword>
<dbReference type="HAMAP" id="MF_01318_B">
    <property type="entry name" value="Ribosomal_uL1_B"/>
    <property type="match status" value="1"/>
</dbReference>
<accession>A0A975U0K5</accession>
<keyword evidence="2 11" id="KW-0678">Repressor</keyword>
<dbReference type="GO" id="GO:0000049">
    <property type="term" value="F:tRNA binding"/>
    <property type="evidence" value="ECO:0007669"/>
    <property type="project" value="UniProtKB-KW"/>
</dbReference>
<evidence type="ECO:0000256" key="12">
    <source>
        <dbReference type="RuleBase" id="RU000659"/>
    </source>
</evidence>
<comment type="similarity">
    <text evidence="1 11 12">Belongs to the universal ribosomal protein uL1 family.</text>
</comment>
<evidence type="ECO:0000256" key="7">
    <source>
        <dbReference type="ARBA" id="ARBA00022980"/>
    </source>
</evidence>
<evidence type="ECO:0000256" key="4">
    <source>
        <dbReference type="ARBA" id="ARBA00022730"/>
    </source>
</evidence>
<proteinExistence type="inferred from homology"/>
<evidence type="ECO:0000256" key="8">
    <source>
        <dbReference type="ARBA" id="ARBA00023274"/>
    </source>
</evidence>
<gene>
    <name evidence="11 13" type="primary">rplA</name>
    <name evidence="13" type="ORF">KO353_12100</name>
</gene>
<keyword evidence="8 11" id="KW-0687">Ribonucleoprotein</keyword>